<dbReference type="GO" id="GO:0052837">
    <property type="term" value="P:thiazole biosynthetic process"/>
    <property type="evidence" value="ECO:0007669"/>
    <property type="project" value="InterPro"/>
</dbReference>
<dbReference type="Pfam" id="PF02926">
    <property type="entry name" value="THUMP"/>
    <property type="match status" value="1"/>
</dbReference>
<evidence type="ECO:0000256" key="5">
    <source>
        <dbReference type="ARBA" id="ARBA00022741"/>
    </source>
</evidence>
<dbReference type="GO" id="GO:0005524">
    <property type="term" value="F:ATP binding"/>
    <property type="evidence" value="ECO:0007669"/>
    <property type="project" value="UniProtKB-UniRule"/>
</dbReference>
<keyword evidence="5 11" id="KW-0547">Nucleotide-binding</keyword>
<evidence type="ECO:0000259" key="12">
    <source>
        <dbReference type="PROSITE" id="PS50206"/>
    </source>
</evidence>
<comment type="similarity">
    <text evidence="11">Belongs to the ThiI family.</text>
</comment>
<dbReference type="GO" id="GO:0004810">
    <property type="term" value="F:CCA tRNA nucleotidyltransferase activity"/>
    <property type="evidence" value="ECO:0007669"/>
    <property type="project" value="InterPro"/>
</dbReference>
<evidence type="ECO:0000256" key="2">
    <source>
        <dbReference type="ARBA" id="ARBA00022490"/>
    </source>
</evidence>
<gene>
    <name evidence="11" type="primary">thiI</name>
    <name evidence="14" type="ORF">CWE15_08215</name>
</gene>
<keyword evidence="7 11" id="KW-0694">RNA-binding</keyword>
<feature type="binding site" evidence="11">
    <location>
        <position position="298"/>
    </location>
    <ligand>
        <name>ATP</name>
        <dbReference type="ChEBI" id="CHEBI:30616"/>
    </ligand>
</feature>
<dbReference type="InterPro" id="IPR020536">
    <property type="entry name" value="ThiI_AANH"/>
</dbReference>
<dbReference type="UniPathway" id="UPA00060"/>
<dbReference type="SUPFAM" id="SSF52402">
    <property type="entry name" value="Adenine nucleotide alpha hydrolases-like"/>
    <property type="match status" value="1"/>
</dbReference>
<keyword evidence="9" id="KW-1015">Disulfide bond</keyword>
<protein>
    <recommendedName>
        <fullName evidence="11">tRNA sulfurtransferase</fullName>
        <ecNumber evidence="11">2.8.1.4</ecNumber>
    </recommendedName>
    <alternativeName>
        <fullName evidence="11">Sulfur carrier protein ThiS sulfurtransferase</fullName>
    </alternativeName>
    <alternativeName>
        <fullName evidence="11">Thiamine biosynthesis protein ThiI</fullName>
    </alternativeName>
    <alternativeName>
        <fullName evidence="11">tRNA 4-thiouridine synthase</fullName>
    </alternativeName>
</protein>
<feature type="binding site" evidence="11">
    <location>
        <begin position="184"/>
        <end position="185"/>
    </location>
    <ligand>
        <name>ATP</name>
        <dbReference type="ChEBI" id="CHEBI:30616"/>
    </ligand>
</feature>
<dbReference type="SUPFAM" id="SSF143437">
    <property type="entry name" value="THUMP domain-like"/>
    <property type="match status" value="1"/>
</dbReference>
<evidence type="ECO:0000256" key="1">
    <source>
        <dbReference type="ARBA" id="ARBA00004496"/>
    </source>
</evidence>
<dbReference type="GO" id="GO:0000049">
    <property type="term" value="F:tRNA binding"/>
    <property type="evidence" value="ECO:0007669"/>
    <property type="project" value="UniProtKB-UniRule"/>
</dbReference>
<name>A0A432X1F4_9GAMM</name>
<dbReference type="OrthoDB" id="9773948at2"/>
<evidence type="ECO:0000313" key="15">
    <source>
        <dbReference type="Proteomes" id="UP000286976"/>
    </source>
</evidence>
<reference evidence="14 15" key="1">
    <citation type="journal article" date="2011" name="Front. Microbiol.">
        <title>Genomic signatures of strain selection and enhancement in Bacillus atrophaeus var. globigii, a historical biowarfare simulant.</title>
        <authorList>
            <person name="Gibbons H.S."/>
            <person name="Broomall S.M."/>
            <person name="McNew L.A."/>
            <person name="Daligault H."/>
            <person name="Chapman C."/>
            <person name="Bruce D."/>
            <person name="Karavis M."/>
            <person name="Krepps M."/>
            <person name="McGregor P.A."/>
            <person name="Hong C."/>
            <person name="Park K.H."/>
            <person name="Akmal A."/>
            <person name="Feldman A."/>
            <person name="Lin J.S."/>
            <person name="Chang W.E."/>
            <person name="Higgs B.W."/>
            <person name="Demirev P."/>
            <person name="Lindquist J."/>
            <person name="Liem A."/>
            <person name="Fochler E."/>
            <person name="Read T.D."/>
            <person name="Tapia R."/>
            <person name="Johnson S."/>
            <person name="Bishop-Lilly K.A."/>
            <person name="Detter C."/>
            <person name="Han C."/>
            <person name="Sozhamannan S."/>
            <person name="Rosenzweig C.N."/>
            <person name="Skowronski E.W."/>
        </authorList>
    </citation>
    <scope>NUCLEOTIDE SEQUENCE [LARGE SCALE GENOMIC DNA]</scope>
    <source>
        <strain evidence="14 15">AIT1</strain>
    </source>
</reference>
<dbReference type="InterPro" id="IPR036873">
    <property type="entry name" value="Rhodanese-like_dom_sf"/>
</dbReference>
<dbReference type="InterPro" id="IPR026340">
    <property type="entry name" value="THII_Thiazole_biosynth_dom"/>
</dbReference>
<comment type="function">
    <text evidence="11">Catalyzes the ATP-dependent transfer of a sulfur to tRNA to produce 4-thiouridine in position 8 of tRNAs, which functions as a near-UV photosensor. Also catalyzes the transfer of sulfur to the sulfur carrier protein ThiS, forming ThiS-thiocarboxylate. This is a step in the synthesis of thiazole, in the thiamine biosynthesis pathway. The sulfur is donated as persulfide by IscS.</text>
</comment>
<dbReference type="InterPro" id="IPR004114">
    <property type="entry name" value="THUMP_dom"/>
</dbReference>
<dbReference type="SUPFAM" id="SSF52821">
    <property type="entry name" value="Rhodanese/Cell cycle control phosphatase"/>
    <property type="match status" value="1"/>
</dbReference>
<comment type="caution">
    <text evidence="14">The sequence shown here is derived from an EMBL/GenBank/DDBJ whole genome shotgun (WGS) entry which is preliminary data.</text>
</comment>
<dbReference type="SMART" id="SM00981">
    <property type="entry name" value="THUMP"/>
    <property type="match status" value="1"/>
</dbReference>
<feature type="domain" description="THUMP" evidence="13">
    <location>
        <begin position="62"/>
        <end position="166"/>
    </location>
</feature>
<dbReference type="EMBL" id="PIPQ01000004">
    <property type="protein sequence ID" value="RUO40119.1"/>
    <property type="molecule type" value="Genomic_DNA"/>
</dbReference>
<feature type="domain" description="Rhodanese" evidence="12">
    <location>
        <begin position="407"/>
        <end position="484"/>
    </location>
</feature>
<keyword evidence="2 11" id="KW-0963">Cytoplasm</keyword>
<evidence type="ECO:0000256" key="4">
    <source>
        <dbReference type="ARBA" id="ARBA00022679"/>
    </source>
</evidence>
<dbReference type="HAMAP" id="MF_00021">
    <property type="entry name" value="ThiI"/>
    <property type="match status" value="1"/>
</dbReference>
<dbReference type="InterPro" id="IPR001763">
    <property type="entry name" value="Rhodanese-like_dom"/>
</dbReference>
<comment type="pathway">
    <text evidence="11">Cofactor biosynthesis; thiamine diphosphate biosynthesis.</text>
</comment>
<dbReference type="CDD" id="cd00158">
    <property type="entry name" value="RHOD"/>
    <property type="match status" value="1"/>
</dbReference>
<dbReference type="Gene3D" id="3.40.250.10">
    <property type="entry name" value="Rhodanese-like domain"/>
    <property type="match status" value="1"/>
</dbReference>
<comment type="subcellular location">
    <subcellularLocation>
        <location evidence="1 11">Cytoplasm</location>
    </subcellularLocation>
</comment>
<keyword evidence="10" id="KW-0676">Redox-active center</keyword>
<evidence type="ECO:0000259" key="13">
    <source>
        <dbReference type="PROSITE" id="PS51165"/>
    </source>
</evidence>
<dbReference type="InterPro" id="IPR049962">
    <property type="entry name" value="THUMP_ThiI"/>
</dbReference>
<evidence type="ECO:0000256" key="11">
    <source>
        <dbReference type="HAMAP-Rule" id="MF_00021"/>
    </source>
</evidence>
<dbReference type="PROSITE" id="PS51165">
    <property type="entry name" value="THUMP"/>
    <property type="match status" value="1"/>
</dbReference>
<dbReference type="InterPro" id="IPR003720">
    <property type="entry name" value="tRNA_STrfase"/>
</dbReference>
<dbReference type="GO" id="GO:0009229">
    <property type="term" value="P:thiamine diphosphate biosynthetic process"/>
    <property type="evidence" value="ECO:0007669"/>
    <property type="project" value="UniProtKB-UniRule"/>
</dbReference>
<dbReference type="Gene3D" id="3.30.2130.30">
    <property type="match status" value="1"/>
</dbReference>
<dbReference type="PROSITE" id="PS50206">
    <property type="entry name" value="RHODANESE_3"/>
    <property type="match status" value="1"/>
</dbReference>
<dbReference type="PANTHER" id="PTHR43209">
    <property type="entry name" value="TRNA SULFURTRANSFERASE"/>
    <property type="match status" value="1"/>
</dbReference>
<comment type="catalytic activity">
    <reaction evidence="11">
        <text>[ThiS sulfur-carrier protein]-C-terminal Gly-Gly-AMP + S-sulfanyl-L-cysteinyl-[cysteine desulfurase] + AH2 = [ThiS sulfur-carrier protein]-C-terminal-Gly-aminoethanethioate + L-cysteinyl-[cysteine desulfurase] + A + AMP + 2 H(+)</text>
        <dbReference type="Rhea" id="RHEA:43340"/>
        <dbReference type="Rhea" id="RHEA-COMP:12157"/>
        <dbReference type="Rhea" id="RHEA-COMP:12158"/>
        <dbReference type="Rhea" id="RHEA-COMP:12910"/>
        <dbReference type="Rhea" id="RHEA-COMP:19908"/>
        <dbReference type="ChEBI" id="CHEBI:13193"/>
        <dbReference type="ChEBI" id="CHEBI:15378"/>
        <dbReference type="ChEBI" id="CHEBI:17499"/>
        <dbReference type="ChEBI" id="CHEBI:29950"/>
        <dbReference type="ChEBI" id="CHEBI:61963"/>
        <dbReference type="ChEBI" id="CHEBI:90618"/>
        <dbReference type="ChEBI" id="CHEBI:232372"/>
        <dbReference type="ChEBI" id="CHEBI:456215"/>
    </reaction>
</comment>
<feature type="binding site" evidence="11">
    <location>
        <position position="289"/>
    </location>
    <ligand>
        <name>ATP</name>
        <dbReference type="ChEBI" id="CHEBI:30616"/>
    </ligand>
</feature>
<dbReference type="InterPro" id="IPR049961">
    <property type="entry name" value="ThiI_N"/>
</dbReference>
<evidence type="ECO:0000256" key="9">
    <source>
        <dbReference type="ARBA" id="ARBA00023157"/>
    </source>
</evidence>
<dbReference type="GO" id="GO:0005829">
    <property type="term" value="C:cytosol"/>
    <property type="evidence" value="ECO:0007669"/>
    <property type="project" value="TreeGrafter"/>
</dbReference>
<feature type="binding site" evidence="11">
    <location>
        <position position="267"/>
    </location>
    <ligand>
        <name>ATP</name>
        <dbReference type="ChEBI" id="CHEBI:30616"/>
    </ligand>
</feature>
<comment type="caution">
    <text evidence="11">Lacks conserved residue(s) required for the propagation of feature annotation.</text>
</comment>
<feature type="active site" description="Cysteine persulfide intermediate" evidence="11">
    <location>
        <position position="459"/>
    </location>
</feature>
<dbReference type="GO" id="GO:0140741">
    <property type="term" value="F:tRNA-uracil-4 sulfurtransferase activity"/>
    <property type="evidence" value="ECO:0007669"/>
    <property type="project" value="UniProtKB-EC"/>
</dbReference>
<evidence type="ECO:0000256" key="10">
    <source>
        <dbReference type="ARBA" id="ARBA00023284"/>
    </source>
</evidence>
<dbReference type="InterPro" id="IPR050102">
    <property type="entry name" value="tRNA_sulfurtransferase_ThiI"/>
</dbReference>
<proteinExistence type="inferred from homology"/>
<dbReference type="GO" id="GO:0009228">
    <property type="term" value="P:thiamine biosynthetic process"/>
    <property type="evidence" value="ECO:0007669"/>
    <property type="project" value="UniProtKB-KW"/>
</dbReference>
<dbReference type="CDD" id="cd11716">
    <property type="entry name" value="THUMP_ThiI"/>
    <property type="match status" value="1"/>
</dbReference>
<dbReference type="NCBIfam" id="TIGR00342">
    <property type="entry name" value="tRNA uracil 4-sulfurtransferase ThiI"/>
    <property type="match status" value="1"/>
</dbReference>
<dbReference type="AlphaFoldDB" id="A0A432X1F4"/>
<accession>A0A432X1F4</accession>
<dbReference type="Gene3D" id="3.40.50.620">
    <property type="entry name" value="HUPs"/>
    <property type="match status" value="1"/>
</dbReference>
<organism evidence="14 15">
    <name type="scientific">Aliidiomarina taiwanensis</name>
    <dbReference type="NCBI Taxonomy" id="946228"/>
    <lineage>
        <taxon>Bacteria</taxon>
        <taxon>Pseudomonadati</taxon>
        <taxon>Pseudomonadota</taxon>
        <taxon>Gammaproteobacteria</taxon>
        <taxon>Alteromonadales</taxon>
        <taxon>Idiomarinaceae</taxon>
        <taxon>Aliidiomarina</taxon>
    </lineage>
</organism>
<evidence type="ECO:0000313" key="14">
    <source>
        <dbReference type="EMBL" id="RUO40119.1"/>
    </source>
</evidence>
<dbReference type="EC" id="2.8.1.4" evidence="11"/>
<dbReference type="PANTHER" id="PTHR43209:SF1">
    <property type="entry name" value="TRNA SULFURTRANSFERASE"/>
    <property type="match status" value="1"/>
</dbReference>
<keyword evidence="3 11" id="KW-0820">tRNA-binding</keyword>
<keyword evidence="8 11" id="KW-0784">Thiamine biosynthesis</keyword>
<dbReference type="Proteomes" id="UP000286976">
    <property type="component" value="Unassembled WGS sequence"/>
</dbReference>
<keyword evidence="6 11" id="KW-0067">ATP-binding</keyword>
<keyword evidence="4 11" id="KW-0808">Transferase</keyword>
<evidence type="ECO:0000256" key="3">
    <source>
        <dbReference type="ARBA" id="ARBA00022555"/>
    </source>
</evidence>
<dbReference type="Pfam" id="PF02568">
    <property type="entry name" value="ThiI"/>
    <property type="match status" value="1"/>
</dbReference>
<dbReference type="GO" id="GO:0002937">
    <property type="term" value="P:tRNA 4-thiouridine biosynthesis"/>
    <property type="evidence" value="ECO:0007669"/>
    <property type="project" value="TreeGrafter"/>
</dbReference>
<comment type="catalytic activity">
    <reaction evidence="11">
        <text>[ThiI sulfur-carrier protein]-S-sulfanyl-L-cysteine + a uridine in tRNA + 2 reduced [2Fe-2S]-[ferredoxin] + ATP + H(+) = [ThiI sulfur-carrier protein]-L-cysteine + a 4-thiouridine in tRNA + 2 oxidized [2Fe-2S]-[ferredoxin] + AMP + diphosphate</text>
        <dbReference type="Rhea" id="RHEA:24176"/>
        <dbReference type="Rhea" id="RHEA-COMP:10000"/>
        <dbReference type="Rhea" id="RHEA-COMP:10001"/>
        <dbReference type="Rhea" id="RHEA-COMP:13337"/>
        <dbReference type="Rhea" id="RHEA-COMP:13338"/>
        <dbReference type="Rhea" id="RHEA-COMP:13339"/>
        <dbReference type="Rhea" id="RHEA-COMP:13340"/>
        <dbReference type="ChEBI" id="CHEBI:15378"/>
        <dbReference type="ChEBI" id="CHEBI:29950"/>
        <dbReference type="ChEBI" id="CHEBI:30616"/>
        <dbReference type="ChEBI" id="CHEBI:33019"/>
        <dbReference type="ChEBI" id="CHEBI:33737"/>
        <dbReference type="ChEBI" id="CHEBI:33738"/>
        <dbReference type="ChEBI" id="CHEBI:61963"/>
        <dbReference type="ChEBI" id="CHEBI:65315"/>
        <dbReference type="ChEBI" id="CHEBI:136798"/>
        <dbReference type="ChEBI" id="CHEBI:456215"/>
        <dbReference type="EC" id="2.8.1.4"/>
    </reaction>
</comment>
<evidence type="ECO:0000256" key="7">
    <source>
        <dbReference type="ARBA" id="ARBA00022884"/>
    </source>
</evidence>
<evidence type="ECO:0000256" key="6">
    <source>
        <dbReference type="ARBA" id="ARBA00022840"/>
    </source>
</evidence>
<dbReference type="InterPro" id="IPR014729">
    <property type="entry name" value="Rossmann-like_a/b/a_fold"/>
</dbReference>
<keyword evidence="15" id="KW-1185">Reference proteome</keyword>
<dbReference type="NCBIfam" id="TIGR04271">
    <property type="entry name" value="ThiI_C_thiazole"/>
    <property type="match status" value="1"/>
</dbReference>
<evidence type="ECO:0000256" key="8">
    <source>
        <dbReference type="ARBA" id="ARBA00022977"/>
    </source>
</evidence>
<sequence length="487" mass="53728">MKFIVRLHAEITVKSKSLRKRHGSVLSSNIRNLIKQHTDQVAVRWLWDKIEVEIPADEQLAGKVRDVLVCIPGISHIEEVIETDFTDFEGALQFVIDNMGPALTHKSFAVRVKRRGKHEFSSQDLAVYIGGGIRARVEGATVKLVQPQETVQLWLENDTLSLLVRRLPGLGGYPLPTQETALSLISGGFDSAVASYQFIRRGARTHFCFFNLGGAAAHEAAVREVAYYVWKKYSSTHPVKFVSVDFSGVVEAILNQNEPGVMGVLLKRSMLRAAALVADRVNAQALVTGEALGQVSSQTLSNLQIIDEVTHKLVLRPLITMDKQDIVNIARDIGVEEMAASIPEYCGVISNKPTVKAKQQVVLAAEAGITDEMIEEAVMAAPVKDIREVHAQPTAYMPPIYTQEQELPTGTVVIDIRSPEEEDEAPLSLASTEVVHIPFFKLANKMQTMDTSKPYALYCQQGVMSRLQAIALKEQGVAHLALYEPKD</sequence>